<dbReference type="EC" id="3.1.2.4" evidence="2"/>
<dbReference type="Pfam" id="PF16113">
    <property type="entry name" value="ECH_2"/>
    <property type="match status" value="1"/>
</dbReference>
<evidence type="ECO:0000256" key="1">
    <source>
        <dbReference type="ARBA" id="ARBA00001709"/>
    </source>
</evidence>
<dbReference type="PANTHER" id="PTHR43176">
    <property type="entry name" value="3-HYDROXYISOBUTYRYL-COA HYDROLASE-RELATED"/>
    <property type="match status" value="1"/>
</dbReference>
<dbReference type="InterPro" id="IPR045004">
    <property type="entry name" value="ECH_dom"/>
</dbReference>
<comment type="catalytic activity">
    <reaction evidence="1">
        <text>3-hydroxy-2-methylpropanoyl-CoA + H2O = 3-hydroxy-2-methylpropanoate + CoA + H(+)</text>
        <dbReference type="Rhea" id="RHEA:20888"/>
        <dbReference type="ChEBI" id="CHEBI:11805"/>
        <dbReference type="ChEBI" id="CHEBI:15377"/>
        <dbReference type="ChEBI" id="CHEBI:15378"/>
        <dbReference type="ChEBI" id="CHEBI:57287"/>
        <dbReference type="ChEBI" id="CHEBI:57340"/>
        <dbReference type="EC" id="3.1.2.4"/>
    </reaction>
</comment>
<dbReference type="GO" id="GO:0003860">
    <property type="term" value="F:3-hydroxyisobutyryl-CoA hydrolase activity"/>
    <property type="evidence" value="ECO:0007669"/>
    <property type="project" value="UniProtKB-EC"/>
</dbReference>
<reference evidence="5 6" key="1">
    <citation type="submission" date="2022-02" db="EMBL/GenBank/DDBJ databases">
        <title>The genome sequence of Shewanella sp. 3B26.</title>
        <authorList>
            <person name="Du J."/>
        </authorList>
    </citation>
    <scope>NUCLEOTIDE SEQUENCE [LARGE SCALE GENOMIC DNA]</scope>
    <source>
        <strain evidence="5 6">3B26</strain>
    </source>
</reference>
<evidence type="ECO:0000313" key="5">
    <source>
        <dbReference type="EMBL" id="MCH4296578.1"/>
    </source>
</evidence>
<evidence type="ECO:0000256" key="3">
    <source>
        <dbReference type="ARBA" id="ARBA00022801"/>
    </source>
</evidence>
<dbReference type="Gene3D" id="3.90.226.10">
    <property type="entry name" value="2-enoyl-CoA Hydratase, Chain A, domain 1"/>
    <property type="match status" value="1"/>
</dbReference>
<dbReference type="InterPro" id="IPR032259">
    <property type="entry name" value="HIBYL-CoA-H"/>
</dbReference>
<dbReference type="AlphaFoldDB" id="A0AAJ1BL40"/>
<organism evidence="5 6">
    <name type="scientific">Shewanella zhuhaiensis</name>
    <dbReference type="NCBI Taxonomy" id="2919576"/>
    <lineage>
        <taxon>Bacteria</taxon>
        <taxon>Pseudomonadati</taxon>
        <taxon>Pseudomonadota</taxon>
        <taxon>Gammaproteobacteria</taxon>
        <taxon>Alteromonadales</taxon>
        <taxon>Shewanellaceae</taxon>
        <taxon>Shewanella</taxon>
    </lineage>
</organism>
<keyword evidence="6" id="KW-1185">Reference proteome</keyword>
<evidence type="ECO:0000259" key="4">
    <source>
        <dbReference type="Pfam" id="PF16113"/>
    </source>
</evidence>
<dbReference type="SUPFAM" id="SSF52096">
    <property type="entry name" value="ClpP/crotonase"/>
    <property type="match status" value="1"/>
</dbReference>
<dbReference type="GO" id="GO:0006574">
    <property type="term" value="P:L-valine catabolic process"/>
    <property type="evidence" value="ECO:0007669"/>
    <property type="project" value="TreeGrafter"/>
</dbReference>
<evidence type="ECO:0000256" key="2">
    <source>
        <dbReference type="ARBA" id="ARBA00011915"/>
    </source>
</evidence>
<comment type="caution">
    <text evidence="5">The sequence shown here is derived from an EMBL/GenBank/DDBJ whole genome shotgun (WGS) entry which is preliminary data.</text>
</comment>
<feature type="domain" description="Enoyl-CoA hydratase/isomerase" evidence="4">
    <location>
        <begin position="18"/>
        <end position="353"/>
    </location>
</feature>
<dbReference type="Proteomes" id="UP001297581">
    <property type="component" value="Unassembled WGS sequence"/>
</dbReference>
<dbReference type="NCBIfam" id="NF004127">
    <property type="entry name" value="PRK05617.1"/>
    <property type="match status" value="1"/>
</dbReference>
<dbReference type="EMBL" id="JAKUDL010000012">
    <property type="protein sequence ID" value="MCH4296578.1"/>
    <property type="molecule type" value="Genomic_DNA"/>
</dbReference>
<gene>
    <name evidence="5" type="ORF">MJ923_19920</name>
</gene>
<dbReference type="PANTHER" id="PTHR43176:SF3">
    <property type="entry name" value="3-HYDROXYISOBUTYRYL-COA HYDROLASE, MITOCHONDRIAL"/>
    <property type="match status" value="1"/>
</dbReference>
<dbReference type="RefSeq" id="WP_240592584.1">
    <property type="nucleotide sequence ID" value="NZ_JAKUDL010000012.1"/>
</dbReference>
<keyword evidence="3" id="KW-0378">Hydrolase</keyword>
<sequence>MTQKVVFQTLGTVSGKQIGVATLNVEAALNALDLDMVWALNAQLKAWQTDDDIAMVLLDGAGEKAFCAGGDVRALYQASKEAPGSVDTLAKVFFEEEYRLDYLIHEFGKPLMVWGDGIVMGGGLGLMAGASHRIATERSRIAMPEITIGLYPDVGGTFFLAHMPEKIGLFLGLTAFQMNGADALFAGTANYLLRSDDKEPLLDALAEVMWDEDASANHGRLSAVLCAREVPAQESFLKAHHETISALCEGELTDIAQRFKALDEEGAPHFMRARDTFLAGSPLSAHIIWHQAIIGDELPLDDCFHWELGVSVNCCAHGDFVEGVRALLIDKDRNPKWQFADVASVPEDVLERLLTSPWEGGAHPLDNL</sequence>
<dbReference type="GO" id="GO:0005829">
    <property type="term" value="C:cytosol"/>
    <property type="evidence" value="ECO:0007669"/>
    <property type="project" value="TreeGrafter"/>
</dbReference>
<name>A0AAJ1BL40_9GAMM</name>
<dbReference type="CDD" id="cd06558">
    <property type="entry name" value="crotonase-like"/>
    <property type="match status" value="1"/>
</dbReference>
<evidence type="ECO:0000313" key="6">
    <source>
        <dbReference type="Proteomes" id="UP001297581"/>
    </source>
</evidence>
<protein>
    <recommendedName>
        <fullName evidence="2">3-hydroxyisobutyryl-CoA hydrolase</fullName>
        <ecNumber evidence="2">3.1.2.4</ecNumber>
    </recommendedName>
</protein>
<dbReference type="InterPro" id="IPR029045">
    <property type="entry name" value="ClpP/crotonase-like_dom_sf"/>
</dbReference>
<proteinExistence type="predicted"/>
<accession>A0AAJ1BL40</accession>